<comment type="function">
    <text evidence="1">Involved in coproporphyrin-dependent heme b biosynthesis. Catalyzes the insertion of ferrous iron into coproporphyrin III to form Fe-coproporphyrin III.</text>
</comment>
<dbReference type="STRING" id="888064.HMPREF9088_1530"/>
<dbReference type="PROSITE" id="PS00534">
    <property type="entry name" value="FERROCHELATASE"/>
    <property type="match status" value="1"/>
</dbReference>
<protein>
    <recommendedName>
        <fullName evidence="1">Ferrochelatase</fullName>
        <ecNumber evidence="1">4.99.1.9</ecNumber>
    </recommendedName>
</protein>
<dbReference type="InterPro" id="IPR019772">
    <property type="entry name" value="Ferrochelatase_AS"/>
</dbReference>
<comment type="subcellular location">
    <subcellularLocation>
        <location evidence="1">Cytoplasm</location>
    </subcellularLocation>
</comment>
<dbReference type="GO" id="GO:0004325">
    <property type="term" value="F:ferrochelatase activity"/>
    <property type="evidence" value="ECO:0007669"/>
    <property type="project" value="UniProtKB-UniRule"/>
</dbReference>
<keyword evidence="1" id="KW-0408">Iron</keyword>
<name>E6LGP0_ENTI1</name>
<dbReference type="EMBL" id="AEPV01000064">
    <property type="protein sequence ID" value="EFU73651.1"/>
    <property type="molecule type" value="Genomic_DNA"/>
</dbReference>
<dbReference type="PANTHER" id="PTHR11108:SF1">
    <property type="entry name" value="FERROCHELATASE, MITOCHONDRIAL"/>
    <property type="match status" value="1"/>
</dbReference>
<keyword evidence="1 2" id="KW-0456">Lyase</keyword>
<dbReference type="GO" id="GO:0006783">
    <property type="term" value="P:heme biosynthetic process"/>
    <property type="evidence" value="ECO:0007669"/>
    <property type="project" value="UniProtKB-UniRule"/>
</dbReference>
<dbReference type="AlphaFoldDB" id="E6LGP0"/>
<comment type="catalytic activity">
    <reaction evidence="1">
        <text>Fe-coproporphyrin III + 2 H(+) = coproporphyrin III + Fe(2+)</text>
        <dbReference type="Rhea" id="RHEA:49572"/>
        <dbReference type="ChEBI" id="CHEBI:15378"/>
        <dbReference type="ChEBI" id="CHEBI:29033"/>
        <dbReference type="ChEBI" id="CHEBI:68438"/>
        <dbReference type="ChEBI" id="CHEBI:131725"/>
        <dbReference type="EC" id="4.99.1.9"/>
    </reaction>
</comment>
<comment type="caution">
    <text evidence="2">The sequence shown here is derived from an EMBL/GenBank/DDBJ whole genome shotgun (WGS) entry which is preliminary data.</text>
</comment>
<dbReference type="UniPathway" id="UPA00252"/>
<dbReference type="PANTHER" id="PTHR11108">
    <property type="entry name" value="FERROCHELATASE"/>
    <property type="match status" value="1"/>
</dbReference>
<dbReference type="GO" id="GO:0005737">
    <property type="term" value="C:cytoplasm"/>
    <property type="evidence" value="ECO:0007669"/>
    <property type="project" value="UniProtKB-SubCell"/>
</dbReference>
<dbReference type="Pfam" id="PF00762">
    <property type="entry name" value="Ferrochelatase"/>
    <property type="match status" value="1"/>
</dbReference>
<keyword evidence="1" id="KW-0350">Heme biosynthesis</keyword>
<keyword evidence="1" id="KW-0627">Porphyrin biosynthesis</keyword>
<comment type="similarity">
    <text evidence="1">Belongs to the ferrochelatase family.</text>
</comment>
<accession>E6LGP0</accession>
<evidence type="ECO:0000313" key="2">
    <source>
        <dbReference type="EMBL" id="EFU73651.1"/>
    </source>
</evidence>
<gene>
    <name evidence="2" type="ORF">HMPREF9088_1530</name>
</gene>
<dbReference type="SUPFAM" id="SSF53800">
    <property type="entry name" value="Chelatase"/>
    <property type="match status" value="1"/>
</dbReference>
<evidence type="ECO:0000313" key="3">
    <source>
        <dbReference type="Proteomes" id="UP000010296"/>
    </source>
</evidence>
<dbReference type="Gene3D" id="3.40.50.1400">
    <property type="match status" value="2"/>
</dbReference>
<dbReference type="EC" id="4.99.1.9" evidence="1"/>
<organism evidence="2 3">
    <name type="scientific">Enterococcus italicus (strain DSM 15952 / CCUG 50447 / LMG 22039 / TP 1.5)</name>
    <dbReference type="NCBI Taxonomy" id="888064"/>
    <lineage>
        <taxon>Bacteria</taxon>
        <taxon>Bacillati</taxon>
        <taxon>Bacillota</taxon>
        <taxon>Bacilli</taxon>
        <taxon>Lactobacillales</taxon>
        <taxon>Enterococcaceae</taxon>
        <taxon>Enterococcus</taxon>
    </lineage>
</organism>
<proteinExistence type="inferred from homology"/>
<evidence type="ECO:0000256" key="1">
    <source>
        <dbReference type="RuleBase" id="RU000607"/>
    </source>
</evidence>
<reference evidence="2 3" key="1">
    <citation type="submission" date="2010-12" db="EMBL/GenBank/DDBJ databases">
        <authorList>
            <person name="Muzny D."/>
            <person name="Qin X."/>
            <person name="Deng J."/>
            <person name="Jiang H."/>
            <person name="Liu Y."/>
            <person name="Qu J."/>
            <person name="Song X.-Z."/>
            <person name="Zhang L."/>
            <person name="Thornton R."/>
            <person name="Coyle M."/>
            <person name="Francisco L."/>
            <person name="Jackson L."/>
            <person name="Javaid M."/>
            <person name="Korchina V."/>
            <person name="Kovar C."/>
            <person name="Mata R."/>
            <person name="Mathew T."/>
            <person name="Ngo R."/>
            <person name="Nguyen L."/>
            <person name="Nguyen N."/>
            <person name="Okwuonu G."/>
            <person name="Ongeri F."/>
            <person name="Pham C."/>
            <person name="Simmons D."/>
            <person name="Wilczek-Boney K."/>
            <person name="Hale W."/>
            <person name="Jakkamsetti A."/>
            <person name="Pham P."/>
            <person name="Ruth R."/>
            <person name="San Lucas F."/>
            <person name="Warren J."/>
            <person name="Zhang J."/>
            <person name="Zhao Z."/>
            <person name="Zhou C."/>
            <person name="Zhu D."/>
            <person name="Lee S."/>
            <person name="Bess C."/>
            <person name="Blankenburg K."/>
            <person name="Forbes L."/>
            <person name="Fu Q."/>
            <person name="Gubbala S."/>
            <person name="Hirani K."/>
            <person name="Jayaseelan J.C."/>
            <person name="Lara F."/>
            <person name="Munidasa M."/>
            <person name="Palculict T."/>
            <person name="Patil S."/>
            <person name="Pu L.-L."/>
            <person name="Saada N."/>
            <person name="Tang L."/>
            <person name="Weissenberger G."/>
            <person name="Zhu Y."/>
            <person name="Hemphill L."/>
            <person name="Shang Y."/>
            <person name="Youmans B."/>
            <person name="Ayvaz T."/>
            <person name="Ross M."/>
            <person name="Santibanez J."/>
            <person name="Aqrawi P."/>
            <person name="Gross S."/>
            <person name="Joshi V."/>
            <person name="Fowler G."/>
            <person name="Nazareth L."/>
            <person name="Reid J."/>
            <person name="Worley K."/>
            <person name="Petrosino J."/>
            <person name="Highlander S."/>
            <person name="Gibbs R."/>
        </authorList>
    </citation>
    <scope>NUCLEOTIDE SEQUENCE [LARGE SCALE GENOMIC DNA]</scope>
    <source>
        <strain evidence="3">DSM 15952 / CCUG 50447 / LMG 22039 / TP 1.5</strain>
    </source>
</reference>
<dbReference type="HOGENOM" id="CLU_2023173_0_0_9"/>
<dbReference type="InterPro" id="IPR001015">
    <property type="entry name" value="Ferrochelatase"/>
</dbReference>
<dbReference type="GO" id="GO:0046872">
    <property type="term" value="F:metal ion binding"/>
    <property type="evidence" value="ECO:0007669"/>
    <property type="project" value="UniProtKB-UniRule"/>
</dbReference>
<dbReference type="PATRIC" id="fig|888064.11.peg.2314"/>
<keyword evidence="1" id="KW-0963">Cytoplasm</keyword>
<sequence length="122" mass="14116">MSWIASLENGTESLTIVPLYPQYSVTTVGSIFDTVSKYFVKSDKIINLTFFGNFYNHPLYIDYYVSKIKNTIQEEPVDAILFSYHGIPERYEKDGDTYQIECRKTTDLLVEKLPNIPTHVSF</sequence>
<comment type="pathway">
    <text evidence="1">Porphyrin-containing compound metabolism; protoheme biosynthesis.</text>
</comment>
<dbReference type="eggNOG" id="COG0276">
    <property type="taxonomic scope" value="Bacteria"/>
</dbReference>
<dbReference type="Proteomes" id="UP000010296">
    <property type="component" value="Unassembled WGS sequence"/>
</dbReference>
<keyword evidence="3" id="KW-1185">Reference proteome</keyword>